<accession>A0A438JAL5</accession>
<comment type="caution">
    <text evidence="3">The sequence shown here is derived from an EMBL/GenBank/DDBJ whole genome shotgun (WGS) entry which is preliminary data.</text>
</comment>
<sequence length="1458" mass="164607">MEERERPRERVSEGDGEESWFEGANGDSEGYLKVGGRKRRFGVKSKIFEIEVEKKKGRTFFFITKSKGGVSSWIKLGPASLGPLIEGLVFCSKDTRTGHWEKRWQENGRFFSLERGENKGGCFLKLGVLDREKKRFNIFVPKGRGAKGGWSLLVEALREMESISGRQVRQKDKEIFWSPLRGKSFAEVVKQNHSIGEEVARVRVDNSALCVNLEKLAHCLVGCWNSTRGGGEDLRSWGTQMSKLWGLKGNLGLAKLEDGKALLEFGLLSEAEKALDMAEISVGGFVIRLEKWTPRSGCLMEEEKVREAWVRIVGLPISLWNRDILSKVGEACGGFLGMDVKTERMEELQWARIRVRRIEEKTPNMVEIWVGNMCYSLTLWWDTRPTLSVSPTGGKGKSVVSEGEVEGEAHSREGKRVKEAKGGSRPEVQMQSADGTRRLTSGSGRPMECSRGPYGLQLKPQGTESVQSGQFGLGSLMRPCGTEGFNQSSSSVASLGPKENRRIEAWRPTVEAGLVAEKEPSDHLAVAQRCGPNHTGSPLSDMSLVWEKDGMRWLGEAELPPLERSKTDLALVEEASRYVMVQSDCLIPVLPSSPLSFFGRTPVGEYCDLSGLGEKRDEDENPLQMLMGMEPPVSEPVECWDLVEASKDRIDVIGKGLDSDQIVSIEGLEKDIMEFLVKIRKRRESVHSKTFLEKSKFERELKRLECSINYEKGKKQNGEVKETKFQTLSEGLVRSLGSGRWSNWVALDALGSAGGILVCWDKRSLEVMETEVGRFSVSCRGDQRLVGRSLVLRGDFNVILSQRERSRQGRLSGAMRSFAQIVDDLELIDLQLQGGIATWNGGRNNQSWARLDRFLVTQQWLDMFCGVAQCRMHRPTSDHFPILLMGGGIRRGPTPFKFENMWLKVDGFIDLLRGWWQGIEVRGRASFRLAYKMKVLKHNIKVWNREVFGRLEVNKNSALQQLEYWDGVESERTLTLAEAEQKKQAKDAFHHWVLLEEVHWRQKSRELWLKEGDRNTGYFHRMANAHRRNNSMDRIMINGELLTEDQEVRDGIVNEFQKLLSEEQGWRADIEGLQFKQISSREADGLEVPFSVEEIHSALMKMGGDKAPGPDGFSVAFWQECWDFVKEEVVEMFKEFFEHGSFAKSLNTTFLVLIPKKGGAEDLRDFRPISLLGGLYKLLAKVLANRLKKVLDRVVSVDQNAFVSERQILDASLVANEVIDYWKKRKEKGLICKLDIEKAYDSINWKFLMKGLKQGDPLSPYLFVLGMEVLSTLIRRAGEGDFISGCRLRGRGGEELAVSHLLFADDTLIFCEARREQLANLSWILAWFEATSGLKINLAKSVLIPVGEVDELEELAAELGCRLGALPTVYLGLPLGAHHKTSSSWDGVEERMRRRLAQWKRQYISKGGRITLIKSTLASIPIYLLSFIRIPKAVAKGLKEFKETSYGGRKLGRESSLD</sequence>
<dbReference type="PROSITE" id="PS50878">
    <property type="entry name" value="RT_POL"/>
    <property type="match status" value="1"/>
</dbReference>
<proteinExistence type="predicted"/>
<dbReference type="InterPro" id="IPR036691">
    <property type="entry name" value="Endo/exonu/phosph_ase_sf"/>
</dbReference>
<protein>
    <submittedName>
        <fullName evidence="3">LINE-1 retrotransposable element ORF2 protein</fullName>
    </submittedName>
</protein>
<dbReference type="CDD" id="cd01650">
    <property type="entry name" value="RT_nLTR_like"/>
    <property type="match status" value="1"/>
</dbReference>
<gene>
    <name evidence="3" type="primary">Pol_36</name>
    <name evidence="3" type="ORF">CK203_018617</name>
</gene>
<evidence type="ECO:0000256" key="1">
    <source>
        <dbReference type="SAM" id="MobiDB-lite"/>
    </source>
</evidence>
<dbReference type="Proteomes" id="UP000288805">
    <property type="component" value="Unassembled WGS sequence"/>
</dbReference>
<name>A0A438JAL5_VITVI</name>
<dbReference type="SUPFAM" id="SSF56672">
    <property type="entry name" value="DNA/RNA polymerases"/>
    <property type="match status" value="1"/>
</dbReference>
<feature type="region of interest" description="Disordered" evidence="1">
    <location>
        <begin position="390"/>
        <end position="447"/>
    </location>
</feature>
<dbReference type="InterPro" id="IPR043502">
    <property type="entry name" value="DNA/RNA_pol_sf"/>
</dbReference>
<dbReference type="InterPro" id="IPR000477">
    <property type="entry name" value="RT_dom"/>
</dbReference>
<dbReference type="Pfam" id="PF00078">
    <property type="entry name" value="RVT_1"/>
    <property type="match status" value="1"/>
</dbReference>
<evidence type="ECO:0000313" key="4">
    <source>
        <dbReference type="Proteomes" id="UP000288805"/>
    </source>
</evidence>
<dbReference type="SUPFAM" id="SSF56219">
    <property type="entry name" value="DNase I-like"/>
    <property type="match status" value="1"/>
</dbReference>
<evidence type="ECO:0000313" key="3">
    <source>
        <dbReference type="EMBL" id="RVX06004.1"/>
    </source>
</evidence>
<feature type="compositionally biased region" description="Polar residues" evidence="1">
    <location>
        <begin position="429"/>
        <end position="443"/>
    </location>
</feature>
<reference evidence="3 4" key="1">
    <citation type="journal article" date="2018" name="PLoS Genet.">
        <title>Population sequencing reveals clonal diversity and ancestral inbreeding in the grapevine cultivar Chardonnay.</title>
        <authorList>
            <person name="Roach M.J."/>
            <person name="Johnson D.L."/>
            <person name="Bohlmann J."/>
            <person name="van Vuuren H.J."/>
            <person name="Jones S.J."/>
            <person name="Pretorius I.S."/>
            <person name="Schmidt S.A."/>
            <person name="Borneman A.R."/>
        </authorList>
    </citation>
    <scope>NUCLEOTIDE SEQUENCE [LARGE SCALE GENOMIC DNA]</scope>
    <source>
        <strain evidence="4">cv. Chardonnay</strain>
        <tissue evidence="3">Leaf</tissue>
    </source>
</reference>
<dbReference type="PANTHER" id="PTHR19446">
    <property type="entry name" value="REVERSE TRANSCRIPTASES"/>
    <property type="match status" value="1"/>
</dbReference>
<dbReference type="Pfam" id="PF14111">
    <property type="entry name" value="DUF4283"/>
    <property type="match status" value="1"/>
</dbReference>
<dbReference type="Gene3D" id="3.60.10.10">
    <property type="entry name" value="Endonuclease/exonuclease/phosphatase"/>
    <property type="match status" value="1"/>
</dbReference>
<feature type="domain" description="Reverse transcriptase" evidence="2">
    <location>
        <begin position="1135"/>
        <end position="1375"/>
    </location>
</feature>
<dbReference type="EMBL" id="QGNW01000053">
    <property type="protein sequence ID" value="RVX06004.1"/>
    <property type="molecule type" value="Genomic_DNA"/>
</dbReference>
<feature type="compositionally biased region" description="Basic and acidic residues" evidence="1">
    <location>
        <begin position="407"/>
        <end position="424"/>
    </location>
</feature>
<evidence type="ECO:0000259" key="2">
    <source>
        <dbReference type="PROSITE" id="PS50878"/>
    </source>
</evidence>
<dbReference type="InterPro" id="IPR025558">
    <property type="entry name" value="DUF4283"/>
</dbReference>
<organism evidence="3 4">
    <name type="scientific">Vitis vinifera</name>
    <name type="common">Grape</name>
    <dbReference type="NCBI Taxonomy" id="29760"/>
    <lineage>
        <taxon>Eukaryota</taxon>
        <taxon>Viridiplantae</taxon>
        <taxon>Streptophyta</taxon>
        <taxon>Embryophyta</taxon>
        <taxon>Tracheophyta</taxon>
        <taxon>Spermatophyta</taxon>
        <taxon>Magnoliopsida</taxon>
        <taxon>eudicotyledons</taxon>
        <taxon>Gunneridae</taxon>
        <taxon>Pentapetalae</taxon>
        <taxon>rosids</taxon>
        <taxon>Vitales</taxon>
        <taxon>Vitaceae</taxon>
        <taxon>Viteae</taxon>
        <taxon>Vitis</taxon>
    </lineage>
</organism>
<feature type="region of interest" description="Disordered" evidence="1">
    <location>
        <begin position="1"/>
        <end position="26"/>
    </location>
</feature>
<feature type="compositionally biased region" description="Basic and acidic residues" evidence="1">
    <location>
        <begin position="1"/>
        <end position="13"/>
    </location>
</feature>